<organism evidence="4">
    <name type="scientific">Rodentolepis nana</name>
    <name type="common">Dwarf tapeworm</name>
    <name type="synonym">Hymenolepis nana</name>
    <dbReference type="NCBI Taxonomy" id="102285"/>
    <lineage>
        <taxon>Eukaryota</taxon>
        <taxon>Metazoa</taxon>
        <taxon>Spiralia</taxon>
        <taxon>Lophotrochozoa</taxon>
        <taxon>Platyhelminthes</taxon>
        <taxon>Cestoda</taxon>
        <taxon>Eucestoda</taxon>
        <taxon>Cyclophyllidea</taxon>
        <taxon>Hymenolepididae</taxon>
        <taxon>Rodentolepis</taxon>
    </lineage>
</organism>
<dbReference type="InterPro" id="IPR042201">
    <property type="entry name" value="FH2_Formin_sf"/>
</dbReference>
<dbReference type="InterPro" id="IPR043592">
    <property type="entry name" value="FMNL_animal"/>
</dbReference>
<dbReference type="GO" id="GO:0016477">
    <property type="term" value="P:cell migration"/>
    <property type="evidence" value="ECO:0007669"/>
    <property type="project" value="TreeGrafter"/>
</dbReference>
<dbReference type="AlphaFoldDB" id="A0A0R3TWQ7"/>
<dbReference type="WBParaSite" id="HNAJ_0001229301-mRNA-1">
    <property type="protein sequence ID" value="HNAJ_0001229301-mRNA-1"/>
    <property type="gene ID" value="HNAJ_0001229301"/>
</dbReference>
<sequence>MSDGDASSVPIRQPYQTRYKLPLMNWSVLRSQQLRNTIFVGMNDEKIIESLDMDRFEELFRLSSNSILSKAPNESKSVTGNGENAPDSTTVVDGDSRNSVTSKKVAKKRLMDASRLRTELENISCMVLVEDDICCSVGIVSSELGLQKLNVITGLKREVFAVPW</sequence>
<reference evidence="4" key="1">
    <citation type="submission" date="2017-02" db="UniProtKB">
        <authorList>
            <consortium name="WormBaseParasite"/>
        </authorList>
    </citation>
    <scope>IDENTIFICATION</scope>
</reference>
<dbReference type="GO" id="GO:0008360">
    <property type="term" value="P:regulation of cell shape"/>
    <property type="evidence" value="ECO:0007669"/>
    <property type="project" value="TreeGrafter"/>
</dbReference>
<dbReference type="Gene3D" id="1.20.58.2220">
    <property type="entry name" value="Formin, FH2 domain"/>
    <property type="match status" value="1"/>
</dbReference>
<evidence type="ECO:0000313" key="2">
    <source>
        <dbReference type="EMBL" id="VDO12656.1"/>
    </source>
</evidence>
<evidence type="ECO:0000256" key="1">
    <source>
        <dbReference type="SAM" id="MobiDB-lite"/>
    </source>
</evidence>
<dbReference type="GO" id="GO:0030866">
    <property type="term" value="P:cortical actin cytoskeleton organization"/>
    <property type="evidence" value="ECO:0007669"/>
    <property type="project" value="TreeGrafter"/>
</dbReference>
<dbReference type="STRING" id="102285.A0A0R3TWQ7"/>
<dbReference type="EMBL" id="UZAE01014169">
    <property type="protein sequence ID" value="VDO12656.1"/>
    <property type="molecule type" value="Genomic_DNA"/>
</dbReference>
<gene>
    <name evidence="2" type="ORF">HNAJ_LOCUS12280</name>
</gene>
<evidence type="ECO:0000313" key="4">
    <source>
        <dbReference type="WBParaSite" id="HNAJ_0001229301-mRNA-1"/>
    </source>
</evidence>
<feature type="region of interest" description="Disordered" evidence="1">
    <location>
        <begin position="71"/>
        <end position="98"/>
    </location>
</feature>
<dbReference type="Proteomes" id="UP000278807">
    <property type="component" value="Unassembled WGS sequence"/>
</dbReference>
<protein>
    <submittedName>
        <fullName evidence="4">CBS domain-containing protein</fullName>
    </submittedName>
</protein>
<dbReference type="GO" id="GO:0051015">
    <property type="term" value="F:actin filament binding"/>
    <property type="evidence" value="ECO:0007669"/>
    <property type="project" value="TreeGrafter"/>
</dbReference>
<keyword evidence="3" id="KW-1185">Reference proteome</keyword>
<name>A0A0R3TWQ7_RODNA</name>
<dbReference type="PANTHER" id="PTHR45857:SF4">
    <property type="entry name" value="FORMIN-LIKE PROTEIN"/>
    <property type="match status" value="1"/>
</dbReference>
<reference evidence="2 3" key="2">
    <citation type="submission" date="2018-11" db="EMBL/GenBank/DDBJ databases">
        <authorList>
            <consortium name="Pathogen Informatics"/>
        </authorList>
    </citation>
    <scope>NUCLEOTIDE SEQUENCE [LARGE SCALE GENOMIC DNA]</scope>
</reference>
<dbReference type="PANTHER" id="PTHR45857">
    <property type="entry name" value="FORMIN-LIKE PROTEIN"/>
    <property type="match status" value="1"/>
</dbReference>
<dbReference type="GO" id="GO:0005829">
    <property type="term" value="C:cytosol"/>
    <property type="evidence" value="ECO:0007669"/>
    <property type="project" value="TreeGrafter"/>
</dbReference>
<dbReference type="OrthoDB" id="1104827at2759"/>
<accession>A0A0R3TWQ7</accession>
<proteinExistence type="predicted"/>
<evidence type="ECO:0000313" key="3">
    <source>
        <dbReference type="Proteomes" id="UP000278807"/>
    </source>
</evidence>